<dbReference type="AlphaFoldDB" id="A0A6J7G439"/>
<name>A0A6J7G439_9ZZZZ</name>
<organism evidence="1">
    <name type="scientific">freshwater metagenome</name>
    <dbReference type="NCBI Taxonomy" id="449393"/>
    <lineage>
        <taxon>unclassified sequences</taxon>
        <taxon>metagenomes</taxon>
        <taxon>ecological metagenomes</taxon>
    </lineage>
</organism>
<accession>A0A6J7G439</accession>
<proteinExistence type="predicted"/>
<reference evidence="1" key="1">
    <citation type="submission" date="2020-05" db="EMBL/GenBank/DDBJ databases">
        <authorList>
            <person name="Chiriac C."/>
            <person name="Salcher M."/>
            <person name="Ghai R."/>
            <person name="Kavagutti S V."/>
        </authorList>
    </citation>
    <scope>NUCLEOTIDE SEQUENCE</scope>
</reference>
<evidence type="ECO:0000313" key="1">
    <source>
        <dbReference type="EMBL" id="CAB4900085.1"/>
    </source>
</evidence>
<sequence>MLWLLDQGPSVLRDEPALRQNPIVLARIVAHHLDASLEGARVAYSALRRELPDLAAATIDMALTAIQREGARLQATRRELALVEEALGGAGEID</sequence>
<protein>
    <submittedName>
        <fullName evidence="1">Unannotated protein</fullName>
    </submittedName>
</protein>
<dbReference type="EMBL" id="CAFBMR010000001">
    <property type="protein sequence ID" value="CAB4900085.1"/>
    <property type="molecule type" value="Genomic_DNA"/>
</dbReference>
<gene>
    <name evidence="1" type="ORF">UFOPK3610_00071</name>
</gene>